<evidence type="ECO:0000256" key="2">
    <source>
        <dbReference type="SAM" id="MobiDB-lite"/>
    </source>
</evidence>
<dbReference type="AlphaFoldDB" id="A0A8H7XMP3"/>
<feature type="region of interest" description="Disordered" evidence="2">
    <location>
        <begin position="275"/>
        <end position="298"/>
    </location>
</feature>
<keyword evidence="3" id="KW-1133">Transmembrane helix</keyword>
<feature type="transmembrane region" description="Helical" evidence="3">
    <location>
        <begin position="409"/>
        <end position="430"/>
    </location>
</feature>
<feature type="coiled-coil region" evidence="1">
    <location>
        <begin position="780"/>
        <end position="807"/>
    </location>
</feature>
<sequence>MSDSVQDVGRTLTGGIQDVAGLLPLLGTEQCEHHVGSALAGGYLYAAGAPLSIFGSLGIVKAGISTLVSSISIPKFSISLPMLRVKFSPELWLGSRMLNNAGFKPVGDVANLIAMDGGRYQAETRIIDILQEKQLKNAEKLMVAWKSQIWNIWLLLFSFCAAILGVTPYIALIVRDSQPSLIRTPWIFPLLRTIGSSVAAVCCQFLMQARVISLMKNRIIFIAMHRVLVNELKMNHSYAEQILAKDENLMWDLTLPAEQSLWRLELFLNNPLNCPSESSDEGKRTNLDESCPDPVEPKLKCPEETASCSLGLEEPPKSENPNDGLYCDSTLFPQDMYYEPKGQPHPDGLAFVSSPINEIPDQSANIPMEPSKHVSIGMQSPSFSNLGHLKEHLTALRNKHFPTAALDRIFFLISWIVLCISLPATVVGYVGCFTLVSNSQDNGPLIWLGLEAALSVIRILVWAWNPTWDEDTGVMVNLDLTEGHPMVTTENSVEVIESQGIKKTLPLMPERQFLEWILPYTGPVERFNSLANLSLYFTLTAASRPIQQQRLYMTAFDSNKRIAITLLAKDGVINYIDVTVAYSDIANEMEATTDANAEHYKSHAWRSNDPLLFDMLEEYYKSLVHALNQTGTNQTATLLWNWTLLPGGVELAKGSSNQIMYPLSERDQLYLDRGYEHSLKSELIDNLGHSIVKNMKQLHMEAWDYFPHHQWKLDSEKITWEGTEWDLQRAWECLKRELAVLKASVKLEEVLRGKMVAFCAQQEQEHLREWALTQFTIGRRKRLERERDQARERMNREMNSAEGLAEEYGRPWNQQGIFNPQGAWSHGMILMEGEWRDALQEDGQKPSGIADLKAYLERASDGWPFLFSDSHQTRFRFVKEVRQRLKQLNCDSHRNNERLVIDEKIERIRHTVYSSDLQNVYQYPIAYNSTCGRFADLHGTTSLELAKLYASTVYGVQGCNNEIILEVIKNKTARSVTGVPLELVDSIPENEHLLYISGPDGCKIEQPAFIQRNRDRWWDLQTGNSFMFFHTPEGPWQASLRDFTISETLAQIFVYITTASSIKIRLLHCGELLANASEVYVRHNGEKLISIPLDDLTEELVSESFELGRFEPGRYQMELVAKSHGSYVLQNLFIDFIDEEVPVLDESGSVS</sequence>
<keyword evidence="1" id="KW-0175">Coiled coil</keyword>
<feature type="transmembrane region" description="Helical" evidence="3">
    <location>
        <begin position="186"/>
        <end position="207"/>
    </location>
</feature>
<name>A0A8H7XMP3_PSICU</name>
<keyword evidence="3" id="KW-0472">Membrane</keyword>
<evidence type="ECO:0000313" key="4">
    <source>
        <dbReference type="EMBL" id="KAG5163422.1"/>
    </source>
</evidence>
<dbReference type="OrthoDB" id="3032844at2759"/>
<gene>
    <name evidence="4" type="ORF">JR316_011769</name>
</gene>
<comment type="caution">
    <text evidence="4">The sequence shown here is derived from an EMBL/GenBank/DDBJ whole genome shotgun (WGS) entry which is preliminary data.</text>
</comment>
<feature type="transmembrane region" description="Helical" evidence="3">
    <location>
        <begin position="150"/>
        <end position="174"/>
    </location>
</feature>
<protein>
    <submittedName>
        <fullName evidence="4">Uncharacterized protein</fullName>
    </submittedName>
</protein>
<keyword evidence="3" id="KW-0812">Transmembrane</keyword>
<accession>A0A8H7XMP3</accession>
<organism evidence="4">
    <name type="scientific">Psilocybe cubensis</name>
    <name type="common">Psychedelic mushroom</name>
    <name type="synonym">Stropharia cubensis</name>
    <dbReference type="NCBI Taxonomy" id="181762"/>
    <lineage>
        <taxon>Eukaryota</taxon>
        <taxon>Fungi</taxon>
        <taxon>Dikarya</taxon>
        <taxon>Basidiomycota</taxon>
        <taxon>Agaricomycotina</taxon>
        <taxon>Agaricomycetes</taxon>
        <taxon>Agaricomycetidae</taxon>
        <taxon>Agaricales</taxon>
        <taxon>Agaricineae</taxon>
        <taxon>Strophariaceae</taxon>
        <taxon>Psilocybe</taxon>
    </lineage>
</organism>
<evidence type="ECO:0000256" key="1">
    <source>
        <dbReference type="SAM" id="Coils"/>
    </source>
</evidence>
<reference evidence="4" key="1">
    <citation type="submission" date="2021-02" db="EMBL/GenBank/DDBJ databases">
        <title>Psilocybe cubensis genome.</title>
        <authorList>
            <person name="Mckernan K.J."/>
            <person name="Crawford S."/>
            <person name="Trippe A."/>
            <person name="Kane L.T."/>
            <person name="Mclaughlin S."/>
        </authorList>
    </citation>
    <scope>NUCLEOTIDE SEQUENCE [LARGE SCALE GENOMIC DNA]</scope>
    <source>
        <strain evidence="4">MGC-MH-2018</strain>
    </source>
</reference>
<dbReference type="EMBL" id="JAFIQS010000015">
    <property type="protein sequence ID" value="KAG5163422.1"/>
    <property type="molecule type" value="Genomic_DNA"/>
</dbReference>
<proteinExistence type="predicted"/>
<evidence type="ECO:0000256" key="3">
    <source>
        <dbReference type="SAM" id="Phobius"/>
    </source>
</evidence>